<dbReference type="OrthoDB" id="4024240at2759"/>
<evidence type="ECO:0000313" key="1">
    <source>
        <dbReference type="EMBL" id="PRT56100.1"/>
    </source>
</evidence>
<comment type="caution">
    <text evidence="1">The sequence shown here is derived from an EMBL/GenBank/DDBJ whole genome shotgun (WGS) entry which is preliminary data.</text>
</comment>
<dbReference type="EMBL" id="NDIQ01000022">
    <property type="protein sequence ID" value="PRT56100.1"/>
    <property type="molecule type" value="Genomic_DNA"/>
</dbReference>
<organism evidence="1 2">
    <name type="scientific">Wickerhamiella sorbophila</name>
    <dbReference type="NCBI Taxonomy" id="45607"/>
    <lineage>
        <taxon>Eukaryota</taxon>
        <taxon>Fungi</taxon>
        <taxon>Dikarya</taxon>
        <taxon>Ascomycota</taxon>
        <taxon>Saccharomycotina</taxon>
        <taxon>Dipodascomycetes</taxon>
        <taxon>Dipodascales</taxon>
        <taxon>Trichomonascaceae</taxon>
        <taxon>Wickerhamiella</taxon>
    </lineage>
</organism>
<dbReference type="Gene3D" id="3.80.10.10">
    <property type="entry name" value="Ribonuclease Inhibitor"/>
    <property type="match status" value="1"/>
</dbReference>
<gene>
    <name evidence="1" type="ORF">B9G98_03720</name>
</gene>
<dbReference type="AlphaFoldDB" id="A0A2T0FM92"/>
<sequence>MEQRLPPELIHLIGEYCCQADACSFALTCRIMSRAVAPRLYRSILFDISPRSIAIQQPVQSVSGSSVSTTIVRTVAGVKQCLRVLAQHPELAALVLALDVRSNLQLSDHTLNLLFSTVFVNLASLKVLRWSACPELPIDLLALLPNSVNVEVLEVDLAVRPWQEYPALELPNLRSLTVRPFLRAEFLIWLSGVVANAPLLEDVWLCRYLDAKSAVGSSYAFVGLSDVASEDVLAIKQFFYGMPRWKLQRLGLLQVRVSAEEADELVRSFDLSELTNLALTGGDLSRLPQSSILTRLIVQGLPLQRLEIDWTASSALINEFLLCQSSLESLKIHVKECPQVFFTTISKLRNLKHLQVILQCKFSFADFEPLARCSKLETLAMPFSFESCTWTLASVLPNLRLIELNYSSEGTANGTPFPHPLSGLSGGGGGLVSSLLTVVHEDDLYPLQYAGILCDLRRHPRLEHVQIDHHLHTIKQGATDVEELRASRSV</sequence>
<reference evidence="1 2" key="1">
    <citation type="submission" date="2017-04" db="EMBL/GenBank/DDBJ databases">
        <title>Genome sequencing of [Candida] sorbophila.</title>
        <authorList>
            <person name="Ahn J.O."/>
        </authorList>
    </citation>
    <scope>NUCLEOTIDE SEQUENCE [LARGE SCALE GENOMIC DNA]</scope>
    <source>
        <strain evidence="1 2">DS02</strain>
    </source>
</reference>
<evidence type="ECO:0000313" key="2">
    <source>
        <dbReference type="Proteomes" id="UP000238350"/>
    </source>
</evidence>
<evidence type="ECO:0008006" key="3">
    <source>
        <dbReference type="Google" id="ProtNLM"/>
    </source>
</evidence>
<protein>
    <recommendedName>
        <fullName evidence="3">F-box domain-containing protein</fullName>
    </recommendedName>
</protein>
<accession>A0A2T0FM92</accession>
<dbReference type="RefSeq" id="XP_024666045.1">
    <property type="nucleotide sequence ID" value="XM_024810277.1"/>
</dbReference>
<dbReference type="SUPFAM" id="SSF52047">
    <property type="entry name" value="RNI-like"/>
    <property type="match status" value="1"/>
</dbReference>
<keyword evidence="2" id="KW-1185">Reference proteome</keyword>
<dbReference type="Proteomes" id="UP000238350">
    <property type="component" value="Unassembled WGS sequence"/>
</dbReference>
<dbReference type="InterPro" id="IPR032675">
    <property type="entry name" value="LRR_dom_sf"/>
</dbReference>
<name>A0A2T0FM92_9ASCO</name>
<proteinExistence type="predicted"/>
<dbReference type="GeneID" id="36517468"/>